<protein>
    <submittedName>
        <fullName evidence="7">Uncharacterized protein</fullName>
    </submittedName>
</protein>
<organism evidence="7">
    <name type="scientific">Salix viminalis</name>
    <name type="common">Common osier</name>
    <name type="synonym">Basket willow</name>
    <dbReference type="NCBI Taxonomy" id="40686"/>
    <lineage>
        <taxon>Eukaryota</taxon>
        <taxon>Viridiplantae</taxon>
        <taxon>Streptophyta</taxon>
        <taxon>Embryophyta</taxon>
        <taxon>Tracheophyta</taxon>
        <taxon>Spermatophyta</taxon>
        <taxon>Magnoliopsida</taxon>
        <taxon>eudicotyledons</taxon>
        <taxon>Gunneridae</taxon>
        <taxon>Pentapetalae</taxon>
        <taxon>rosids</taxon>
        <taxon>fabids</taxon>
        <taxon>Malpighiales</taxon>
        <taxon>Salicaceae</taxon>
        <taxon>Saliceae</taxon>
        <taxon>Salix</taxon>
    </lineage>
</organism>
<feature type="region of interest" description="Disordered" evidence="6">
    <location>
        <begin position="77"/>
        <end position="123"/>
    </location>
</feature>
<dbReference type="GO" id="GO:0005634">
    <property type="term" value="C:nucleus"/>
    <property type="evidence" value="ECO:0007669"/>
    <property type="project" value="UniProtKB-SubCell"/>
</dbReference>
<feature type="region of interest" description="SAW" evidence="5">
    <location>
        <begin position="612"/>
        <end position="692"/>
    </location>
</feature>
<sequence length="695" mass="76612">MSAQEEEAEEEETLYFKLSVPCLYPARALKGRGCLISPPPLLLLPLQIHSINTTTSGKTTTANKVVDFLVGSTEPTSVLDTIGRQSPPPSSSTLSSFQGGGASTGTTNGVGAAGGSSLSVDEKCGPQLGMEDWESVLPGSPSQEQSIIRLIMGDIEDPALGLNKLIQGGSRSQDMELNASGFGVLDQVFGFEVPNMCTASANLFVNSNNIDPSSFHGLFQQHQQQAAFDQDEKPQILNPGVIINQNQHQFVQNPAVVLPLSYAQLEEHHLLNARPVGANYMPKVFDLRPPELFLPRQQQQSHQFQMMQQQRQGMVTKQKIASDELENQKQLQQAIINPVCQAAELIETGNPVLAQGILARLNHQLSVPIGKPYQRTAFYFKEALQLLLNVNNNNSIGTASNLIFKIGAYKSFSEISPILQFANFTCNQALLEAFEGFDRIHVVDFDIGYGGQWASLMQELALRNGGAPSLKITAFVSPSSRDELELGFTQENLRIFASEINMPFELEILSLESLSSGSWPMNLCTLDKEVTAINLPVGSFSNYPSTLPLVLRFVKQLSPKVVVSLDRGCDRSDLPFAHHINLAIQSYTSLLESLDAVNVNLDVLQEIERFLVRPGIEKMVLGRRGCFHRTPPWRSLFLQSGFTPLTLSNFTESQAEYLLQRTPVRGFHVEKKQSSLVLCWQQKDLVSASAWSCYK</sequence>
<evidence type="ECO:0000256" key="1">
    <source>
        <dbReference type="ARBA" id="ARBA00004123"/>
    </source>
</evidence>
<reference evidence="7" key="1">
    <citation type="submission" date="2019-03" db="EMBL/GenBank/DDBJ databases">
        <authorList>
            <person name="Mank J."/>
            <person name="Almeida P."/>
        </authorList>
    </citation>
    <scope>NUCLEOTIDE SEQUENCE</scope>
    <source>
        <strain evidence="7">78183</strain>
    </source>
</reference>
<proteinExistence type="inferred from homology"/>
<feature type="region of interest" description="Leucine repeat II (LRII)" evidence="5">
    <location>
        <begin position="488"/>
        <end position="520"/>
    </location>
</feature>
<evidence type="ECO:0000256" key="6">
    <source>
        <dbReference type="SAM" id="MobiDB-lite"/>
    </source>
</evidence>
<comment type="caution">
    <text evidence="5">Lacks conserved residue(s) required for the propagation of feature annotation.</text>
</comment>
<feature type="region of interest" description="VHIID" evidence="5">
    <location>
        <begin position="409"/>
        <end position="474"/>
    </location>
</feature>
<feature type="compositionally biased region" description="Low complexity" evidence="6">
    <location>
        <begin position="104"/>
        <end position="119"/>
    </location>
</feature>
<gene>
    <name evidence="7" type="ORF">SVIM_LOCUS192418</name>
</gene>
<accession>A0A6N2LNH5</accession>
<evidence type="ECO:0000256" key="2">
    <source>
        <dbReference type="ARBA" id="ARBA00023015"/>
    </source>
</evidence>
<dbReference type="AlphaFoldDB" id="A0A6N2LNH5"/>
<feature type="short sequence motif" description="VHIID" evidence="5">
    <location>
        <begin position="440"/>
        <end position="444"/>
    </location>
</feature>
<dbReference type="EMBL" id="CAADRP010001224">
    <property type="protein sequence ID" value="VFU37029.1"/>
    <property type="molecule type" value="Genomic_DNA"/>
</dbReference>
<comment type="subcellular location">
    <subcellularLocation>
        <location evidence="1">Nucleus</location>
    </subcellularLocation>
</comment>
<evidence type="ECO:0000256" key="3">
    <source>
        <dbReference type="ARBA" id="ARBA00023163"/>
    </source>
</evidence>
<comment type="similarity">
    <text evidence="5">Belongs to the GRAS family.</text>
</comment>
<dbReference type="PANTHER" id="PTHR31636">
    <property type="entry name" value="OSJNBA0084A10.13 PROTEIN-RELATED"/>
    <property type="match status" value="1"/>
</dbReference>
<name>A0A6N2LNH5_SALVM</name>
<evidence type="ECO:0000256" key="4">
    <source>
        <dbReference type="ARBA" id="ARBA00023242"/>
    </source>
</evidence>
<evidence type="ECO:0000313" key="7">
    <source>
        <dbReference type="EMBL" id="VFU37029.1"/>
    </source>
</evidence>
<evidence type="ECO:0000256" key="5">
    <source>
        <dbReference type="PROSITE-ProRule" id="PRU01191"/>
    </source>
</evidence>
<keyword evidence="4" id="KW-0539">Nucleus</keyword>
<keyword evidence="2" id="KW-0805">Transcription regulation</keyword>
<dbReference type="InterPro" id="IPR005202">
    <property type="entry name" value="TF_GRAS"/>
</dbReference>
<dbReference type="PROSITE" id="PS50985">
    <property type="entry name" value="GRAS"/>
    <property type="match status" value="1"/>
</dbReference>
<dbReference type="Pfam" id="PF03514">
    <property type="entry name" value="GRAS"/>
    <property type="match status" value="1"/>
</dbReference>
<keyword evidence="3" id="KW-0804">Transcription</keyword>